<dbReference type="eggNOG" id="COG2912">
    <property type="taxonomic scope" value="Bacteria"/>
</dbReference>
<dbReference type="InterPro" id="IPR011990">
    <property type="entry name" value="TPR-like_helical_dom_sf"/>
</dbReference>
<proteinExistence type="inferred from homology"/>
<reference evidence="3 4" key="1">
    <citation type="submission" date="2014-06" db="EMBL/GenBank/DDBJ databases">
        <title>Shewanella sp. YQH10.</title>
        <authorList>
            <person name="Liu Y."/>
            <person name="Zeng R."/>
        </authorList>
    </citation>
    <scope>NUCLEOTIDE SEQUENCE [LARGE SCALE GENOMIC DNA]</scope>
    <source>
        <strain evidence="3 4">YQH10</strain>
    </source>
</reference>
<evidence type="ECO:0000313" key="4">
    <source>
        <dbReference type="Proteomes" id="UP000029264"/>
    </source>
</evidence>
<evidence type="ECO:0000256" key="1">
    <source>
        <dbReference type="ARBA" id="ARBA00007100"/>
    </source>
</evidence>
<dbReference type="Proteomes" id="UP000029264">
    <property type="component" value="Unassembled WGS sequence"/>
</dbReference>
<organism evidence="3 4">
    <name type="scientific">Shewanella mangrovi</name>
    <dbReference type="NCBI Taxonomy" id="1515746"/>
    <lineage>
        <taxon>Bacteria</taxon>
        <taxon>Pseudomonadati</taxon>
        <taxon>Pseudomonadota</taxon>
        <taxon>Gammaproteobacteria</taxon>
        <taxon>Alteromonadales</taxon>
        <taxon>Shewanellaceae</taxon>
        <taxon>Shewanella</taxon>
    </lineage>
</organism>
<dbReference type="Pfam" id="PF13369">
    <property type="entry name" value="Transglut_core2"/>
    <property type="match status" value="1"/>
</dbReference>
<dbReference type="OrthoDB" id="232498at2"/>
<dbReference type="InterPro" id="IPR032698">
    <property type="entry name" value="SirB1_N"/>
</dbReference>
<comment type="caution">
    <text evidence="3">The sequence shown here is derived from an EMBL/GenBank/DDBJ whole genome shotgun (WGS) entry which is preliminary data.</text>
</comment>
<name>A0A094J938_9GAMM</name>
<dbReference type="SUPFAM" id="SSF48452">
    <property type="entry name" value="TPR-like"/>
    <property type="match status" value="1"/>
</dbReference>
<protein>
    <recommendedName>
        <fullName evidence="2">Protein SirB1 N-terminal domain-containing protein</fullName>
    </recommendedName>
</protein>
<accession>A0A094J938</accession>
<gene>
    <name evidence="3" type="ORF">HR45_16415</name>
</gene>
<dbReference type="Pfam" id="PF13371">
    <property type="entry name" value="TPR_9"/>
    <property type="match status" value="1"/>
</dbReference>
<dbReference type="EMBL" id="JPEO01000018">
    <property type="protein sequence ID" value="KFZ36405.1"/>
    <property type="molecule type" value="Genomic_DNA"/>
</dbReference>
<feature type="domain" description="Protein SirB1 N-terminal" evidence="2">
    <location>
        <begin position="49"/>
        <end position="178"/>
    </location>
</feature>
<sequence>MQKFSFNDKSLTLPDSAFELVEHLGFNSVKQAQWAWFELSGAVLSHYLADEAQRLQALLRFFYEERGFQADEQYFSIAAADLGMCFMQRRGNSTTLATALMLLARQLDLHMELLLLPGTTVIACSLAGEFRYIDPLTGRFLTRHDLHALVKGELGNAAPFKARYLKPGCNKLILMRMMSELKAACVLAHEFEAALECCNLMLDWYPDELNLHRERAFIAHQLGAIQVATADLQFFIDNNPHDPMVELVKMQLRELGEESQTFH</sequence>
<dbReference type="RefSeq" id="WP_037444988.1">
    <property type="nucleotide sequence ID" value="NZ_JPEO01000018.1"/>
</dbReference>
<evidence type="ECO:0000313" key="3">
    <source>
        <dbReference type="EMBL" id="KFZ36405.1"/>
    </source>
</evidence>
<evidence type="ECO:0000259" key="2">
    <source>
        <dbReference type="Pfam" id="PF13369"/>
    </source>
</evidence>
<comment type="similarity">
    <text evidence="1">Belongs to the UPF0162 family.</text>
</comment>
<dbReference type="STRING" id="1515746.HR45_16415"/>
<dbReference type="AlphaFoldDB" id="A0A094J938"/>
<keyword evidence="4" id="KW-1185">Reference proteome</keyword>